<sequence length="342" mass="36027">MALAAAEQAEKGPVGPPAAPTWEEVQIALLAGEASPVVVRYRALFHARQVAPSLADAGELLERSLRLQSDSVLLRHEVAYVLGQLGQPSAVPLMRAVLLDEAEDEIVRHEAAEALAALSQRSQSPDFDSRRLASELEALAAQTACISLRHTCELAAAGLLMGDADDSGAGPGPVCVCQFTSKDPAPGLADATDVDVPSAAAILADVSLPLYERYKGMFTLRNVGGEVAVTALAGMLLTDTTSAVLRHEIAFVLGQMEDEAATEALAQALARPEEHGMVRHEAAIALGAIGTPIAEVSLHEHLHDSDKLVAQSCEVALATAAYWRAWEELEARIKGLQASLDS</sequence>
<feature type="binding site" evidence="10">
    <location>
        <position position="247"/>
    </location>
    <ligand>
        <name>Fe cation</name>
        <dbReference type="ChEBI" id="CHEBI:24875"/>
        <label>2</label>
    </ligand>
</feature>
<keyword evidence="3 10" id="KW-0479">Metal-binding</keyword>
<name>A0A813JWG2_POLGL</name>
<feature type="repeat" description="HEAT" evidence="11">
    <location>
        <begin position="90"/>
        <end position="130"/>
    </location>
</feature>
<feature type="binding site" evidence="10">
    <location>
        <position position="280"/>
    </location>
    <ligand>
        <name>Fe cation</name>
        <dbReference type="ChEBI" id="CHEBI:24875"/>
        <label>2</label>
    </ligand>
</feature>
<keyword evidence="5 10" id="KW-0560">Oxidoreductase</keyword>
<evidence type="ECO:0000256" key="4">
    <source>
        <dbReference type="ARBA" id="ARBA00022737"/>
    </source>
</evidence>
<comment type="pathway">
    <text evidence="2 10">Protein modification; eIF5A hypusination.</text>
</comment>
<dbReference type="GO" id="GO:0019135">
    <property type="term" value="F:deoxyhypusine monooxygenase activity"/>
    <property type="evidence" value="ECO:0007669"/>
    <property type="project" value="UniProtKB-UniRule"/>
</dbReference>
<dbReference type="InterPro" id="IPR011989">
    <property type="entry name" value="ARM-like"/>
</dbReference>
<dbReference type="Gene3D" id="1.25.10.10">
    <property type="entry name" value="Leucine-rich Repeat Variant"/>
    <property type="match status" value="2"/>
</dbReference>
<dbReference type="PANTHER" id="PTHR12697">
    <property type="entry name" value="PBS LYASE HEAT-LIKE PROTEIN"/>
    <property type="match status" value="1"/>
</dbReference>
<dbReference type="UniPathway" id="UPA00354"/>
<dbReference type="InterPro" id="IPR016024">
    <property type="entry name" value="ARM-type_fold"/>
</dbReference>
<reference evidence="12" key="1">
    <citation type="submission" date="2021-02" db="EMBL/GenBank/DDBJ databases">
        <authorList>
            <person name="Dougan E. K."/>
            <person name="Rhodes N."/>
            <person name="Thang M."/>
            <person name="Chan C."/>
        </authorList>
    </citation>
    <scope>NUCLEOTIDE SEQUENCE</scope>
</reference>
<evidence type="ECO:0000256" key="7">
    <source>
        <dbReference type="ARBA" id="ARBA00023033"/>
    </source>
</evidence>
<comment type="catalytic activity">
    <reaction evidence="1 10">
        <text>[eIF5A protein]-deoxyhypusine + AH2 + O2 = [eIF5A protein]-hypusine + A + H2O</text>
        <dbReference type="Rhea" id="RHEA:14101"/>
        <dbReference type="Rhea" id="RHEA-COMP:10144"/>
        <dbReference type="Rhea" id="RHEA-COMP:12592"/>
        <dbReference type="ChEBI" id="CHEBI:13193"/>
        <dbReference type="ChEBI" id="CHEBI:15377"/>
        <dbReference type="ChEBI" id="CHEBI:15379"/>
        <dbReference type="ChEBI" id="CHEBI:17499"/>
        <dbReference type="ChEBI" id="CHEBI:82657"/>
        <dbReference type="ChEBI" id="CHEBI:91175"/>
        <dbReference type="EC" id="1.14.99.29"/>
    </reaction>
</comment>
<feature type="binding site" evidence="10">
    <location>
        <position position="76"/>
    </location>
    <ligand>
        <name>Fe cation</name>
        <dbReference type="ChEBI" id="CHEBI:24875"/>
        <label>1</label>
    </ligand>
</feature>
<gene>
    <name evidence="12" type="ORF">PGLA2088_LOCUS25853</name>
</gene>
<comment type="cofactor">
    <cofactor evidence="10">
        <name>Fe(2+)</name>
        <dbReference type="ChEBI" id="CHEBI:29033"/>
    </cofactor>
    <text evidence="10">Binds 2 Fe(2+) ions per subunit.</text>
</comment>
<keyword evidence="4" id="KW-0677">Repeat</keyword>
<dbReference type="EMBL" id="CAJNNW010026878">
    <property type="protein sequence ID" value="CAE8688321.1"/>
    <property type="molecule type" value="Genomic_DNA"/>
</dbReference>
<dbReference type="EC" id="1.14.99.29" evidence="10"/>
<keyword evidence="7 10" id="KW-0503">Monooxygenase</keyword>
<comment type="similarity">
    <text evidence="10">Belongs to the deoxyhypusine hydroxylase family.</text>
</comment>
<feature type="binding site" evidence="10">
    <location>
        <position position="110"/>
    </location>
    <ligand>
        <name>Fe cation</name>
        <dbReference type="ChEBI" id="CHEBI:24875"/>
        <label>1</label>
    </ligand>
</feature>
<feature type="binding site" evidence="10">
    <location>
        <position position="77"/>
    </location>
    <ligand>
        <name>Fe cation</name>
        <dbReference type="ChEBI" id="CHEBI:24875"/>
        <label>1</label>
    </ligand>
</feature>
<proteinExistence type="inferred from homology"/>
<evidence type="ECO:0000256" key="10">
    <source>
        <dbReference type="HAMAP-Rule" id="MF_03101"/>
    </source>
</evidence>
<evidence type="ECO:0000256" key="3">
    <source>
        <dbReference type="ARBA" id="ARBA00022723"/>
    </source>
</evidence>
<comment type="caution">
    <text evidence="12">The sequence shown here is derived from an EMBL/GenBank/DDBJ whole genome shotgun (WGS) entry which is preliminary data.</text>
</comment>
<dbReference type="PANTHER" id="PTHR12697:SF5">
    <property type="entry name" value="DEOXYHYPUSINE HYDROXYLASE"/>
    <property type="match status" value="1"/>
</dbReference>
<evidence type="ECO:0000256" key="2">
    <source>
        <dbReference type="ARBA" id="ARBA00005041"/>
    </source>
</evidence>
<comment type="function">
    <text evidence="9">Catalyzes the hydroxylation of the N(6)-(4-aminobutyl)-L-lysine intermediate produced by deoxyhypusine synthase/DHPS on a critical lysine of the eukaryotic translation initiation factor 5A/eIF-5A. This is the second step of the post-translational modification of that lysine into an unusual amino acid residue named hypusine. Hypusination is unique to mature eIF-5A factor and is essential for its function.</text>
</comment>
<dbReference type="InterPro" id="IPR021133">
    <property type="entry name" value="HEAT_type_2"/>
</dbReference>
<feature type="binding site" evidence="10">
    <location>
        <position position="109"/>
    </location>
    <ligand>
        <name>Fe cation</name>
        <dbReference type="ChEBI" id="CHEBI:24875"/>
        <label>1</label>
    </ligand>
</feature>
<dbReference type="InterPro" id="IPR004155">
    <property type="entry name" value="PBS_lyase_HEAT"/>
</dbReference>
<dbReference type="Pfam" id="PF13646">
    <property type="entry name" value="HEAT_2"/>
    <property type="match status" value="2"/>
</dbReference>
<dbReference type="HAMAP" id="MF_03101">
    <property type="entry name" value="Deoxyhypusine_hydroxylase"/>
    <property type="match status" value="1"/>
</dbReference>
<dbReference type="AlphaFoldDB" id="A0A813JWG2"/>
<protein>
    <recommendedName>
        <fullName evidence="10">Deoxyhypusine hydroxylase</fullName>
        <shortName evidence="10">DOHH</shortName>
        <ecNumber evidence="10">1.14.99.29</ecNumber>
    </recommendedName>
    <alternativeName>
        <fullName evidence="10">Deoxyhypusine dioxygenase</fullName>
    </alternativeName>
    <alternativeName>
        <fullName evidence="10">Deoxyhypusine monooxygenase</fullName>
    </alternativeName>
</protein>
<evidence type="ECO:0000313" key="13">
    <source>
        <dbReference type="Proteomes" id="UP000626109"/>
    </source>
</evidence>
<dbReference type="Proteomes" id="UP000626109">
    <property type="component" value="Unassembled WGS sequence"/>
</dbReference>
<organism evidence="12 13">
    <name type="scientific">Polarella glacialis</name>
    <name type="common">Dinoflagellate</name>
    <dbReference type="NCBI Taxonomy" id="89957"/>
    <lineage>
        <taxon>Eukaryota</taxon>
        <taxon>Sar</taxon>
        <taxon>Alveolata</taxon>
        <taxon>Dinophyceae</taxon>
        <taxon>Suessiales</taxon>
        <taxon>Suessiaceae</taxon>
        <taxon>Polarella</taxon>
    </lineage>
</organism>
<evidence type="ECO:0000256" key="6">
    <source>
        <dbReference type="ARBA" id="ARBA00023004"/>
    </source>
</evidence>
<comment type="function">
    <text evidence="10">Catalyzes the hydroxylation of the N(6)-(4-aminobutyl)-L-lysine intermediate to form hypusine, an essential post-translational modification only found in mature eIF-5A factor.</text>
</comment>
<keyword evidence="8 10" id="KW-0386">Hypusine biosynthesis</keyword>
<feature type="binding site" evidence="10">
    <location>
        <position position="248"/>
    </location>
    <ligand>
        <name>Fe cation</name>
        <dbReference type="ChEBI" id="CHEBI:24875"/>
        <label>2</label>
    </ligand>
</feature>
<evidence type="ECO:0000256" key="11">
    <source>
        <dbReference type="PROSITE-ProRule" id="PRU00103"/>
    </source>
</evidence>
<evidence type="ECO:0000256" key="9">
    <source>
        <dbReference type="ARBA" id="ARBA00045876"/>
    </source>
</evidence>
<dbReference type="SUPFAM" id="SSF48371">
    <property type="entry name" value="ARM repeat"/>
    <property type="match status" value="2"/>
</dbReference>
<evidence type="ECO:0000256" key="1">
    <source>
        <dbReference type="ARBA" id="ARBA00000068"/>
    </source>
</evidence>
<evidence type="ECO:0000313" key="12">
    <source>
        <dbReference type="EMBL" id="CAE8688321.1"/>
    </source>
</evidence>
<evidence type="ECO:0000256" key="8">
    <source>
        <dbReference type="ARBA" id="ARBA00023256"/>
    </source>
</evidence>
<keyword evidence="6 10" id="KW-0408">Iron</keyword>
<feature type="binding site" evidence="10">
    <location>
        <position position="281"/>
    </location>
    <ligand>
        <name>Fe cation</name>
        <dbReference type="ChEBI" id="CHEBI:24875"/>
        <label>2</label>
    </ligand>
</feature>
<dbReference type="GO" id="GO:0046872">
    <property type="term" value="F:metal ion binding"/>
    <property type="evidence" value="ECO:0007669"/>
    <property type="project" value="UniProtKB-KW"/>
</dbReference>
<dbReference type="PROSITE" id="PS50077">
    <property type="entry name" value="HEAT_REPEAT"/>
    <property type="match status" value="1"/>
</dbReference>
<dbReference type="SMART" id="SM00567">
    <property type="entry name" value="EZ_HEAT"/>
    <property type="match status" value="5"/>
</dbReference>
<evidence type="ECO:0000256" key="5">
    <source>
        <dbReference type="ARBA" id="ARBA00023002"/>
    </source>
</evidence>
<accession>A0A813JWG2</accession>
<dbReference type="InterPro" id="IPR027517">
    <property type="entry name" value="Deoxyhypusine_hydroxylase"/>
</dbReference>